<dbReference type="GO" id="GO:0000302">
    <property type="term" value="P:response to reactive oxygen species"/>
    <property type="evidence" value="ECO:0007669"/>
    <property type="project" value="TreeGrafter"/>
</dbReference>
<dbReference type="PANTHER" id="PTHR10612">
    <property type="entry name" value="APOLIPOPROTEIN D"/>
    <property type="match status" value="1"/>
</dbReference>
<dbReference type="GO" id="GO:0006629">
    <property type="term" value="P:lipid metabolic process"/>
    <property type="evidence" value="ECO:0007669"/>
    <property type="project" value="TreeGrafter"/>
</dbReference>
<dbReference type="InterPro" id="IPR000566">
    <property type="entry name" value="Lipocln_cytosolic_FA-bd_dom"/>
</dbReference>
<accession>A0A7R8WAY5</accession>
<dbReference type="PIRSF" id="PIRSF036893">
    <property type="entry name" value="Lipocalin_ApoD"/>
    <property type="match status" value="1"/>
</dbReference>
<dbReference type="PRINTS" id="PR01273">
    <property type="entry name" value="INVTBRTCOLOR"/>
</dbReference>
<dbReference type="GO" id="GO:0031409">
    <property type="term" value="F:pigment binding"/>
    <property type="evidence" value="ECO:0007669"/>
    <property type="project" value="InterPro"/>
</dbReference>
<protein>
    <submittedName>
        <fullName evidence="3">Uncharacterized protein</fullName>
    </submittedName>
</protein>
<dbReference type="PANTHER" id="PTHR10612:SF62">
    <property type="entry name" value="LIPOCALIN_CYTOSOLIC FATTY-ACID BINDING DOMAIN-CONTAINING PROTEIN"/>
    <property type="match status" value="1"/>
</dbReference>
<organism evidence="3">
    <name type="scientific">Cyprideis torosa</name>
    <dbReference type="NCBI Taxonomy" id="163714"/>
    <lineage>
        <taxon>Eukaryota</taxon>
        <taxon>Metazoa</taxon>
        <taxon>Ecdysozoa</taxon>
        <taxon>Arthropoda</taxon>
        <taxon>Crustacea</taxon>
        <taxon>Oligostraca</taxon>
        <taxon>Ostracoda</taxon>
        <taxon>Podocopa</taxon>
        <taxon>Podocopida</taxon>
        <taxon>Cytherocopina</taxon>
        <taxon>Cytheroidea</taxon>
        <taxon>Cytherideidae</taxon>
        <taxon>Cyprideis</taxon>
    </lineage>
</organism>
<dbReference type="InterPro" id="IPR012674">
    <property type="entry name" value="Calycin"/>
</dbReference>
<proteinExistence type="inferred from homology"/>
<reference evidence="3" key="1">
    <citation type="submission" date="2020-11" db="EMBL/GenBank/DDBJ databases">
        <authorList>
            <person name="Tran Van P."/>
        </authorList>
    </citation>
    <scope>NUCLEOTIDE SEQUENCE</scope>
</reference>
<evidence type="ECO:0000256" key="1">
    <source>
        <dbReference type="ARBA" id="ARBA00006889"/>
    </source>
</evidence>
<dbReference type="InterPro" id="IPR022271">
    <property type="entry name" value="Lipocalin_ApoD"/>
</dbReference>
<sequence length="149" mass="17086">YLGYWYEALRLPNSFTPDYTCVRARYTDVDEDRIVEVYNTGTTEENTVDEEFGIVYQPDLTVPGSLIVEFPGRPAGDYLVLGVDYDKYAAVYACDYFGIVKFELAWILSRDPVIDSESERLARAAFEQFGIDTSSFTTTYHDEACRYEP</sequence>
<dbReference type="OrthoDB" id="6339451at2759"/>
<feature type="non-terminal residue" evidence="3">
    <location>
        <position position="149"/>
    </location>
</feature>
<dbReference type="EMBL" id="OB661441">
    <property type="protein sequence ID" value="CAD7228229.1"/>
    <property type="molecule type" value="Genomic_DNA"/>
</dbReference>
<dbReference type="AlphaFoldDB" id="A0A7R8WAY5"/>
<name>A0A7R8WAY5_9CRUS</name>
<dbReference type="Gene3D" id="2.40.128.20">
    <property type="match status" value="1"/>
</dbReference>
<dbReference type="SUPFAM" id="SSF50814">
    <property type="entry name" value="Lipocalins"/>
    <property type="match status" value="1"/>
</dbReference>
<gene>
    <name evidence="3" type="ORF">CTOB1V02_LOCUS6117</name>
</gene>
<evidence type="ECO:0000313" key="3">
    <source>
        <dbReference type="EMBL" id="CAD7228229.1"/>
    </source>
</evidence>
<dbReference type="GO" id="GO:0005737">
    <property type="term" value="C:cytoplasm"/>
    <property type="evidence" value="ECO:0007669"/>
    <property type="project" value="TreeGrafter"/>
</dbReference>
<evidence type="ECO:0000256" key="2">
    <source>
        <dbReference type="ARBA" id="ARBA00023157"/>
    </source>
</evidence>
<comment type="similarity">
    <text evidence="1">Belongs to the calycin superfamily. Lipocalin family.</text>
</comment>
<keyword evidence="2" id="KW-1015">Disulfide bond</keyword>
<dbReference type="InterPro" id="IPR003057">
    <property type="entry name" value="Invtbrt_color"/>
</dbReference>
<dbReference type="Pfam" id="PF08212">
    <property type="entry name" value="Lipocalin_2"/>
    <property type="match status" value="1"/>
</dbReference>